<name>A0A6B2NQY9_9RHOB</name>
<dbReference type="Gene3D" id="2.40.360.10">
    <property type="entry name" value="YmcC-like"/>
    <property type="match status" value="1"/>
</dbReference>
<gene>
    <name evidence="2" type="ORF">G0P99_04795</name>
</gene>
<evidence type="ECO:0000256" key="1">
    <source>
        <dbReference type="SAM" id="SignalP"/>
    </source>
</evidence>
<keyword evidence="2" id="KW-0449">Lipoprotein</keyword>
<dbReference type="InterPro" id="IPR021308">
    <property type="entry name" value="GfcB"/>
</dbReference>
<dbReference type="Pfam" id="PF11102">
    <property type="entry name" value="YjbF"/>
    <property type="match status" value="1"/>
</dbReference>
<dbReference type="InterPro" id="IPR023373">
    <property type="entry name" value="YmcC_sf"/>
</dbReference>
<proteinExistence type="predicted"/>
<dbReference type="AlphaFoldDB" id="A0A6B2NQY9"/>
<protein>
    <submittedName>
        <fullName evidence="2">YjbF family lipoprotein</fullName>
    </submittedName>
</protein>
<dbReference type="EMBL" id="JAAGOX010000007">
    <property type="protein sequence ID" value="NDW44265.1"/>
    <property type="molecule type" value="Genomic_DNA"/>
</dbReference>
<comment type="caution">
    <text evidence="2">The sequence shown here is derived from an EMBL/GenBank/DDBJ whole genome shotgun (WGS) entry which is preliminary data.</text>
</comment>
<reference evidence="2" key="1">
    <citation type="submission" date="2020-02" db="EMBL/GenBank/DDBJ databases">
        <title>Delineation of the pyrene-degrading pathway in Roseobacter clade bacteria by genomic analysis.</title>
        <authorList>
            <person name="Zhou H."/>
            <person name="Wang H."/>
        </authorList>
    </citation>
    <scope>NUCLEOTIDE SEQUENCE</scope>
    <source>
        <strain evidence="2">PrR005</strain>
    </source>
</reference>
<accession>A0A6B2NQY9</accession>
<feature type="signal peptide" evidence="1">
    <location>
        <begin position="1"/>
        <end position="28"/>
    </location>
</feature>
<organism evidence="2">
    <name type="scientific">Ruegeria sp. PrR005</name>
    <dbReference type="NCBI Taxonomy" id="2706882"/>
    <lineage>
        <taxon>Bacteria</taxon>
        <taxon>Pseudomonadati</taxon>
        <taxon>Pseudomonadota</taxon>
        <taxon>Alphaproteobacteria</taxon>
        <taxon>Rhodobacterales</taxon>
        <taxon>Roseobacteraceae</taxon>
        <taxon>Ruegeria</taxon>
    </lineage>
</organism>
<feature type="chain" id="PRO_5025521399" evidence="1">
    <location>
        <begin position="29"/>
        <end position="230"/>
    </location>
</feature>
<sequence>MGGVLGMRVLASLALAVLLAACSSGTEEAPLQVQVFSNTRDLIRQRISPAETGLPPVTRAQLDALDGPALEVTLETRGAAAYLYVNAERDEGAAGQVTVWRTGDNSTLALRNGVLVATRGLGGDILSSEIRVSGGQPGPSGGGAHVMLIRGGDEEARRLVLVCDLEDLGAETVEIVERRYPTRHLRQSCSGSGGEVVNDYWVEERAGVVRQSRQWAGPHLGYLRLRQLAP</sequence>
<evidence type="ECO:0000313" key="2">
    <source>
        <dbReference type="EMBL" id="NDW44265.1"/>
    </source>
</evidence>
<keyword evidence="1" id="KW-0732">Signal</keyword>
<dbReference type="SUPFAM" id="SSF159270">
    <property type="entry name" value="YmcC-like"/>
    <property type="match status" value="1"/>
</dbReference>